<proteinExistence type="predicted"/>
<dbReference type="Proteomes" id="UP001365542">
    <property type="component" value="Unassembled WGS sequence"/>
</dbReference>
<dbReference type="AlphaFoldDB" id="A0AAV9WT19"/>
<keyword evidence="2" id="KW-0812">Transmembrane</keyword>
<evidence type="ECO:0000313" key="4">
    <source>
        <dbReference type="Proteomes" id="UP001365542"/>
    </source>
</evidence>
<accession>A0AAV9WT19</accession>
<feature type="compositionally biased region" description="Low complexity" evidence="1">
    <location>
        <begin position="1"/>
        <end position="11"/>
    </location>
</feature>
<reference evidence="3 4" key="1">
    <citation type="submission" date="2019-10" db="EMBL/GenBank/DDBJ databases">
        <authorList>
            <person name="Palmer J.M."/>
        </authorList>
    </citation>
    <scope>NUCLEOTIDE SEQUENCE [LARGE SCALE GENOMIC DNA]</scope>
    <source>
        <strain evidence="3 4">TWF694</strain>
    </source>
</reference>
<keyword evidence="2" id="KW-1133">Transmembrane helix</keyword>
<protein>
    <submittedName>
        <fullName evidence="3">Uncharacterized protein</fullName>
    </submittedName>
</protein>
<name>A0AAV9WT19_9PEZI</name>
<dbReference type="EMBL" id="JAVHJO010000018">
    <property type="protein sequence ID" value="KAK6524119.1"/>
    <property type="molecule type" value="Genomic_DNA"/>
</dbReference>
<evidence type="ECO:0000256" key="1">
    <source>
        <dbReference type="SAM" id="MobiDB-lite"/>
    </source>
</evidence>
<organism evidence="3 4">
    <name type="scientific">Orbilia ellipsospora</name>
    <dbReference type="NCBI Taxonomy" id="2528407"/>
    <lineage>
        <taxon>Eukaryota</taxon>
        <taxon>Fungi</taxon>
        <taxon>Dikarya</taxon>
        <taxon>Ascomycota</taxon>
        <taxon>Pezizomycotina</taxon>
        <taxon>Orbiliomycetes</taxon>
        <taxon>Orbiliales</taxon>
        <taxon>Orbiliaceae</taxon>
        <taxon>Orbilia</taxon>
    </lineage>
</organism>
<feature type="region of interest" description="Disordered" evidence="1">
    <location>
        <begin position="1"/>
        <end position="27"/>
    </location>
</feature>
<evidence type="ECO:0000256" key="2">
    <source>
        <dbReference type="SAM" id="Phobius"/>
    </source>
</evidence>
<sequence length="246" mass="28001">MVNTASSPSGRQRVRQRREPRPDVTAPHDANYHIALAEEHYAGSRTKEAYESLQRAQAHPSYSVTVHELRTSILYILIVLALTRPFHETEALSLARNHCGLLIHNFLADGEPYSQLVHDTFYAMASIHYWRKETEDAEFCKLWVLQRCPEFTKHCGTRALLKHWKEFDEGIAVNEIARSSLGYEIRPQEDDLAKAEGEMQPVKVQNKDYRIWGTLGLAFAISSLTWVVIKYGLSLLVAGYGMMPAS</sequence>
<keyword evidence="2" id="KW-0472">Membrane</keyword>
<comment type="caution">
    <text evidence="3">The sequence shown here is derived from an EMBL/GenBank/DDBJ whole genome shotgun (WGS) entry which is preliminary data.</text>
</comment>
<gene>
    <name evidence="3" type="ORF">TWF694_005782</name>
</gene>
<feature type="transmembrane region" description="Helical" evidence="2">
    <location>
        <begin position="209"/>
        <end position="229"/>
    </location>
</feature>
<evidence type="ECO:0000313" key="3">
    <source>
        <dbReference type="EMBL" id="KAK6524119.1"/>
    </source>
</evidence>
<keyword evidence="4" id="KW-1185">Reference proteome</keyword>